<accession>A0A8J2T928</accession>
<proteinExistence type="predicted"/>
<dbReference type="Proteomes" id="UP000019375">
    <property type="component" value="Unassembled WGS sequence"/>
</dbReference>
<name>A0A8J2T928_ZYGB2</name>
<gene>
    <name evidence="1" type="ORF">BN860_02762g</name>
</gene>
<evidence type="ECO:0000313" key="2">
    <source>
        <dbReference type="Proteomes" id="UP000019375"/>
    </source>
</evidence>
<protein>
    <submittedName>
        <fullName evidence="1">ZYBA0S07-02762g1_1</fullName>
    </submittedName>
</protein>
<dbReference type="OrthoDB" id="29523at2759"/>
<reference evidence="2" key="1">
    <citation type="journal article" date="2013" name="Genome Announc.">
        <title>Genome sequence of the food spoilage yeast Zygosaccharomyces bailii CLIB 213(T).</title>
        <authorList>
            <person name="Galeote V."/>
            <person name="Bigey F."/>
            <person name="Devillers H."/>
            <person name="Neuveglise C."/>
            <person name="Dequin S."/>
        </authorList>
    </citation>
    <scope>NUCLEOTIDE SEQUENCE [LARGE SCALE GENOMIC DNA]</scope>
    <source>
        <strain evidence="2">CLIB 213 / ATCC 58445 / CBS 680 / CCRC 21525 / NBRC 1098 / NCYC 1416 / NRRL Y-2227</strain>
    </source>
</reference>
<dbReference type="AlphaFoldDB" id="A0A8J2T928"/>
<keyword evidence="2" id="KW-1185">Reference proteome</keyword>
<evidence type="ECO:0000313" key="1">
    <source>
        <dbReference type="EMBL" id="CDF90513.1"/>
    </source>
</evidence>
<dbReference type="EMBL" id="HG316460">
    <property type="protein sequence ID" value="CDF90513.1"/>
    <property type="molecule type" value="Genomic_DNA"/>
</dbReference>
<organism evidence="1 2">
    <name type="scientific">Zygosaccharomyces bailii (strain CLIB 213 / ATCC 58445 / CBS 680 / BCRC 21525 / NBRC 1098 / NCYC 1416 / NRRL Y-2227)</name>
    <dbReference type="NCBI Taxonomy" id="1333698"/>
    <lineage>
        <taxon>Eukaryota</taxon>
        <taxon>Fungi</taxon>
        <taxon>Dikarya</taxon>
        <taxon>Ascomycota</taxon>
        <taxon>Saccharomycotina</taxon>
        <taxon>Saccharomycetes</taxon>
        <taxon>Saccharomycetales</taxon>
        <taxon>Saccharomycetaceae</taxon>
        <taxon>Zygosaccharomyces</taxon>
    </lineage>
</organism>
<sequence>MKSQSPALGASRLSARSRWIRQKKAATMDPRALNEIFMVTTDNK</sequence>